<dbReference type="Gene3D" id="3.50.70.10">
    <property type="match status" value="1"/>
</dbReference>
<sequence length="268" mass="30056">NNIILSSSPNFAAPLISSLAAAAATTTFTLWWCTLQSNPIYAEDEKSRGNSHVIETIEDPDSKLHFPKRITLYDGASARLIGFGVRTLSFLKVKAYVVGLYVREQDIKVLRNWKDFDKEKFLSTGDESMAHALLDQPIEFAIRIVPMRDTNGAHLRDGFTRSLTNRIQYVDEELTGDDQSKIVDAIAEFKKIFPKTVVKKGNELIFTKQVDGCLRMAYHGKELGTIHNHWLAKNLLMGYLAAKSPISEKAKLSIAEGLEELFAADFVF</sequence>
<keyword evidence="3" id="KW-1185">Reference proteome</keyword>
<dbReference type="SUPFAM" id="SSF54626">
    <property type="entry name" value="Chalcone isomerase"/>
    <property type="match status" value="1"/>
</dbReference>
<dbReference type="PANTHER" id="PTHR47284">
    <property type="entry name" value="FATTY-ACID-BINDING PROTEIN 2"/>
    <property type="match status" value="1"/>
</dbReference>
<gene>
    <name evidence="2" type="ORF">ALEPTO_LOCUS7412</name>
</gene>
<feature type="non-terminal residue" evidence="2">
    <location>
        <position position="1"/>
    </location>
</feature>
<organism evidence="2 3">
    <name type="scientific">Ambispora leptoticha</name>
    <dbReference type="NCBI Taxonomy" id="144679"/>
    <lineage>
        <taxon>Eukaryota</taxon>
        <taxon>Fungi</taxon>
        <taxon>Fungi incertae sedis</taxon>
        <taxon>Mucoromycota</taxon>
        <taxon>Glomeromycotina</taxon>
        <taxon>Glomeromycetes</taxon>
        <taxon>Archaeosporales</taxon>
        <taxon>Ambisporaceae</taxon>
        <taxon>Ambispora</taxon>
    </lineage>
</organism>
<accession>A0A9N9C004</accession>
<dbReference type="PANTHER" id="PTHR47284:SF3">
    <property type="entry name" value="FATTY-ACID-BINDING PROTEIN 2"/>
    <property type="match status" value="1"/>
</dbReference>
<reference evidence="2" key="1">
    <citation type="submission" date="2021-06" db="EMBL/GenBank/DDBJ databases">
        <authorList>
            <person name="Kallberg Y."/>
            <person name="Tangrot J."/>
            <person name="Rosling A."/>
        </authorList>
    </citation>
    <scope>NUCLEOTIDE SEQUENCE</scope>
    <source>
        <strain evidence="2">FL130A</strain>
    </source>
</reference>
<dbReference type="Gene3D" id="1.10.890.20">
    <property type="match status" value="1"/>
</dbReference>
<protein>
    <submittedName>
        <fullName evidence="2">11724_t:CDS:1</fullName>
    </submittedName>
</protein>
<dbReference type="InterPro" id="IPR016089">
    <property type="entry name" value="Chalcone_isomerase_bundle_sf"/>
</dbReference>
<comment type="caution">
    <text evidence="2">The sequence shown here is derived from an EMBL/GenBank/DDBJ whole genome shotgun (WGS) entry which is preliminary data.</text>
</comment>
<dbReference type="InterPro" id="IPR016088">
    <property type="entry name" value="Chalcone_isomerase_3-sand"/>
</dbReference>
<dbReference type="Proteomes" id="UP000789508">
    <property type="component" value="Unassembled WGS sequence"/>
</dbReference>
<evidence type="ECO:0000259" key="1">
    <source>
        <dbReference type="Pfam" id="PF16035"/>
    </source>
</evidence>
<dbReference type="InterPro" id="IPR036298">
    <property type="entry name" value="Chalcone_isomerase_sf"/>
</dbReference>
<evidence type="ECO:0000313" key="3">
    <source>
        <dbReference type="Proteomes" id="UP000789508"/>
    </source>
</evidence>
<dbReference type="OrthoDB" id="18193at2759"/>
<evidence type="ECO:0000313" key="2">
    <source>
        <dbReference type="EMBL" id="CAG8584305.1"/>
    </source>
</evidence>
<dbReference type="GO" id="GO:0016872">
    <property type="term" value="F:intramolecular lyase activity"/>
    <property type="evidence" value="ECO:0007669"/>
    <property type="project" value="InterPro"/>
</dbReference>
<dbReference type="EMBL" id="CAJVPS010003180">
    <property type="protein sequence ID" value="CAG8584305.1"/>
    <property type="molecule type" value="Genomic_DNA"/>
</dbReference>
<dbReference type="InterPro" id="IPR016087">
    <property type="entry name" value="Chalcone_isomerase"/>
</dbReference>
<proteinExistence type="predicted"/>
<dbReference type="AlphaFoldDB" id="A0A9N9C004"/>
<name>A0A9N9C004_9GLOM</name>
<feature type="domain" description="Chalcone isomerase" evidence="1">
    <location>
        <begin position="78"/>
        <end position="255"/>
    </location>
</feature>
<dbReference type="Pfam" id="PF16035">
    <property type="entry name" value="Chalcone_2"/>
    <property type="match status" value="1"/>
</dbReference>